<dbReference type="EMBL" id="JAQOSO010000064">
    <property type="protein sequence ID" value="MDJ1174745.1"/>
    <property type="molecule type" value="Genomic_DNA"/>
</dbReference>
<organism evidence="1 2">
    <name type="scientific">Roseofilum capinflatum BLCC-M114</name>
    <dbReference type="NCBI Taxonomy" id="3022440"/>
    <lineage>
        <taxon>Bacteria</taxon>
        <taxon>Bacillati</taxon>
        <taxon>Cyanobacteriota</taxon>
        <taxon>Cyanophyceae</taxon>
        <taxon>Desertifilales</taxon>
        <taxon>Desertifilaceae</taxon>
        <taxon>Roseofilum</taxon>
        <taxon>Roseofilum capinflatum</taxon>
    </lineage>
</organism>
<proteinExistence type="predicted"/>
<dbReference type="Proteomes" id="UP001235849">
    <property type="component" value="Unassembled WGS sequence"/>
</dbReference>
<gene>
    <name evidence="1" type="ORF">PMG25_11635</name>
</gene>
<dbReference type="RefSeq" id="WP_283767065.1">
    <property type="nucleotide sequence ID" value="NZ_JAQOSO010000064.1"/>
</dbReference>
<keyword evidence="2" id="KW-1185">Reference proteome</keyword>
<accession>A0ABT7B6F5</accession>
<reference evidence="1 2" key="1">
    <citation type="submission" date="2023-01" db="EMBL/GenBank/DDBJ databases">
        <title>Novel diversity within Roseofilum (Cyanobacteria; Desertifilaceae) from marine benthic mats with descriptions of four novel species.</title>
        <authorList>
            <person name="Wang Y."/>
            <person name="Berthold D.E."/>
            <person name="Hu J."/>
            <person name="Lefler F.W."/>
            <person name="Laughinghouse H.D. IV."/>
        </authorList>
    </citation>
    <scope>NUCLEOTIDE SEQUENCE [LARGE SCALE GENOMIC DNA]</scope>
    <source>
        <strain evidence="1 2">BLCC-M114</strain>
    </source>
</reference>
<sequence length="232" mass="26868">MYIYNSRLFDTYRRQVVSLAVLADERASWRPHRYKRKLWGCKSSLNFPIVKLLDYNISELESDPNPFAAIVQAHRAAQAMGENPENGYPNKLRLVKSLYERGLSRQDIVELFRLIDWLMELPEPEERRLWAEMETLEKEKVMPYITSIERFGIEKGREEGRAEGQQEAILRILAVRFVEVPAELKEQVKAIANLEVLAELLTQAVTTESLPSFQTVVDEMVTSAQEPDNPEE</sequence>
<evidence type="ECO:0000313" key="2">
    <source>
        <dbReference type="Proteomes" id="UP001235849"/>
    </source>
</evidence>
<dbReference type="PANTHER" id="PTHR35586">
    <property type="entry name" value="SLL1691 PROTEIN"/>
    <property type="match status" value="1"/>
</dbReference>
<evidence type="ECO:0000313" key="1">
    <source>
        <dbReference type="EMBL" id="MDJ1174745.1"/>
    </source>
</evidence>
<name>A0ABT7B6F5_9CYAN</name>
<protein>
    <submittedName>
        <fullName evidence="1">Transposase</fullName>
    </submittedName>
</protein>
<comment type="caution">
    <text evidence="1">The sequence shown here is derived from an EMBL/GenBank/DDBJ whole genome shotgun (WGS) entry which is preliminary data.</text>
</comment>
<dbReference type="PANTHER" id="PTHR35586:SF1">
    <property type="entry name" value="SLL1691 PROTEIN"/>
    <property type="match status" value="1"/>
</dbReference>